<dbReference type="EMBL" id="WJXZ01000004">
    <property type="protein sequence ID" value="MRS61260.1"/>
    <property type="molecule type" value="Genomic_DNA"/>
</dbReference>
<dbReference type="OrthoDB" id="1118734at2"/>
<name>A0A7K0EHD4_9BACT</name>
<comment type="caution">
    <text evidence="2">The sequence shown here is derived from an EMBL/GenBank/DDBJ whole genome shotgun (WGS) entry which is preliminary data.</text>
</comment>
<dbReference type="Pfam" id="PF10677">
    <property type="entry name" value="DUF2490"/>
    <property type="match status" value="1"/>
</dbReference>
<evidence type="ECO:0000256" key="1">
    <source>
        <dbReference type="SAM" id="SignalP"/>
    </source>
</evidence>
<sequence length="254" mass="29822">MKKAISLLFFSIFLSHSLVAQTPPVKQIRTQQQAWLGYFNQTRLSNRWGIWMDLHARRTDDFLDRWSTLIVRPGLTYYVSDQVRLTVGYAHARLYPALPPANGADPLVRSEHRLWQQINWLGHFKRLHLNQWIRAEERYIRKTAGNALADEYGFNYRFRYMITVQVPFKGDAPKPGVPNFVIQDEIHVNAGKQIIYNYFDQNRFFVGFSYPFTKSFSAQVGYMNLFQQQASGNNFVNNHAVRLFLFHNLNLTKP</sequence>
<dbReference type="Proteomes" id="UP000441754">
    <property type="component" value="Unassembled WGS sequence"/>
</dbReference>
<keyword evidence="1" id="KW-0732">Signal</keyword>
<dbReference type="AlphaFoldDB" id="A0A7K0EHD4"/>
<keyword evidence="3" id="KW-1185">Reference proteome</keyword>
<gene>
    <name evidence="2" type="ORF">GJJ30_08150</name>
</gene>
<organism evidence="2 3">
    <name type="scientific">Larkinella terrae</name>
    <dbReference type="NCBI Taxonomy" id="2025311"/>
    <lineage>
        <taxon>Bacteria</taxon>
        <taxon>Pseudomonadati</taxon>
        <taxon>Bacteroidota</taxon>
        <taxon>Cytophagia</taxon>
        <taxon>Cytophagales</taxon>
        <taxon>Spirosomataceae</taxon>
        <taxon>Larkinella</taxon>
    </lineage>
</organism>
<evidence type="ECO:0000313" key="2">
    <source>
        <dbReference type="EMBL" id="MRS61260.1"/>
    </source>
</evidence>
<feature type="chain" id="PRO_5029903352" evidence="1">
    <location>
        <begin position="21"/>
        <end position="254"/>
    </location>
</feature>
<dbReference type="InterPro" id="IPR019619">
    <property type="entry name" value="DUF2490"/>
</dbReference>
<feature type="signal peptide" evidence="1">
    <location>
        <begin position="1"/>
        <end position="20"/>
    </location>
</feature>
<protein>
    <submittedName>
        <fullName evidence="2">DUF2490 domain-containing protein</fullName>
    </submittedName>
</protein>
<evidence type="ECO:0000313" key="3">
    <source>
        <dbReference type="Proteomes" id="UP000441754"/>
    </source>
</evidence>
<dbReference type="RefSeq" id="WP_154174661.1">
    <property type="nucleotide sequence ID" value="NZ_WJXZ01000004.1"/>
</dbReference>
<reference evidence="2 3" key="1">
    <citation type="journal article" date="2018" name="Antonie Van Leeuwenhoek">
        <title>Larkinella terrae sp. nov., isolated from soil on Jeju Island, South Korea.</title>
        <authorList>
            <person name="Ten L.N."/>
            <person name="Jeon J."/>
            <person name="Park S.J."/>
            <person name="Park S."/>
            <person name="Lee S.Y."/>
            <person name="Kim M.K."/>
            <person name="Jung H.Y."/>
        </authorList>
    </citation>
    <scope>NUCLEOTIDE SEQUENCE [LARGE SCALE GENOMIC DNA]</scope>
    <source>
        <strain evidence="2 3">KCTC 52001</strain>
    </source>
</reference>
<accession>A0A7K0EHD4</accession>
<proteinExistence type="predicted"/>